<evidence type="ECO:0000256" key="2">
    <source>
        <dbReference type="ARBA" id="ARBA00007429"/>
    </source>
</evidence>
<keyword evidence="10" id="KW-0830">Ubiquinone</keyword>
<evidence type="ECO:0000256" key="4">
    <source>
        <dbReference type="ARBA" id="ARBA00022701"/>
    </source>
</evidence>
<evidence type="ECO:0000256" key="8">
    <source>
        <dbReference type="SAM" id="MobiDB-lite"/>
    </source>
</evidence>
<feature type="compositionally biased region" description="Polar residues" evidence="8">
    <location>
        <begin position="459"/>
        <end position="480"/>
    </location>
</feature>
<dbReference type="PANTHER" id="PTHR10921:SF1">
    <property type="entry name" value="NUCLEAR DISTRIBUTION PROTEIN NUDE HOMOLOG"/>
    <property type="match status" value="1"/>
</dbReference>
<feature type="domain" description="NUDE" evidence="9">
    <location>
        <begin position="131"/>
        <end position="283"/>
    </location>
</feature>
<dbReference type="PANTHER" id="PTHR10921">
    <property type="entry name" value="NUCLEAR DISTRIBUTION PROTEIN NUDE HOMOLOG 1"/>
    <property type="match status" value="1"/>
</dbReference>
<evidence type="ECO:0000256" key="5">
    <source>
        <dbReference type="ARBA" id="ARBA00023054"/>
    </source>
</evidence>
<feature type="compositionally biased region" description="Polar residues" evidence="8">
    <location>
        <begin position="628"/>
        <end position="640"/>
    </location>
</feature>
<keyword evidence="3" id="KW-0963">Cytoplasm</keyword>
<feature type="compositionally biased region" description="Polar residues" evidence="8">
    <location>
        <begin position="210"/>
        <end position="233"/>
    </location>
</feature>
<dbReference type="GO" id="GO:0000776">
    <property type="term" value="C:kinetochore"/>
    <property type="evidence" value="ECO:0007669"/>
    <property type="project" value="TreeGrafter"/>
</dbReference>
<dbReference type="AlphaFoldDB" id="A0A420YIQ5"/>
<keyword evidence="11" id="KW-1185">Reference proteome</keyword>
<evidence type="ECO:0000259" key="9">
    <source>
        <dbReference type="Pfam" id="PF04880"/>
    </source>
</evidence>
<dbReference type="STRING" id="177199.A0A420YIQ5"/>
<feature type="compositionally biased region" description="Low complexity" evidence="8">
    <location>
        <begin position="423"/>
        <end position="436"/>
    </location>
</feature>
<evidence type="ECO:0000256" key="1">
    <source>
        <dbReference type="ARBA" id="ARBA00004245"/>
    </source>
</evidence>
<dbReference type="GO" id="GO:0008017">
    <property type="term" value="F:microtubule binding"/>
    <property type="evidence" value="ECO:0007669"/>
    <property type="project" value="InterPro"/>
</dbReference>
<dbReference type="Pfam" id="PF04880">
    <property type="entry name" value="NUDE_C"/>
    <property type="match status" value="1"/>
</dbReference>
<comment type="caution">
    <text evidence="10">The sequence shown here is derived from an EMBL/GenBank/DDBJ whole genome shotgun (WGS) entry which is preliminary data.</text>
</comment>
<feature type="compositionally biased region" description="Polar residues" evidence="8">
    <location>
        <begin position="486"/>
        <end position="497"/>
    </location>
</feature>
<dbReference type="Gene3D" id="6.10.250.1080">
    <property type="match status" value="1"/>
</dbReference>
<keyword evidence="5 7" id="KW-0175">Coiled coil</keyword>
<feature type="compositionally biased region" description="Polar residues" evidence="8">
    <location>
        <begin position="401"/>
        <end position="416"/>
    </location>
</feature>
<keyword evidence="6" id="KW-0206">Cytoskeleton</keyword>
<feature type="coiled-coil region" evidence="7">
    <location>
        <begin position="19"/>
        <end position="194"/>
    </location>
</feature>
<feature type="region of interest" description="Disordered" evidence="8">
    <location>
        <begin position="207"/>
        <end position="581"/>
    </location>
</feature>
<dbReference type="InterPro" id="IPR006964">
    <property type="entry name" value="NUDE_dom"/>
</dbReference>
<evidence type="ECO:0000256" key="6">
    <source>
        <dbReference type="ARBA" id="ARBA00023212"/>
    </source>
</evidence>
<name>A0A420YIQ5_9PEZI</name>
<dbReference type="GO" id="GO:0005874">
    <property type="term" value="C:microtubule"/>
    <property type="evidence" value="ECO:0007669"/>
    <property type="project" value="UniProtKB-KW"/>
</dbReference>
<gene>
    <name evidence="10" type="primary">NDE1_1</name>
    <name evidence="10" type="ORF">DL546_004648</name>
</gene>
<comment type="subcellular location">
    <subcellularLocation>
        <location evidence="1">Cytoplasm</location>
        <location evidence="1">Cytoskeleton</location>
    </subcellularLocation>
</comment>
<reference evidence="10 11" key="1">
    <citation type="submission" date="2018-08" db="EMBL/GenBank/DDBJ databases">
        <title>Draft genome of the lignicolous fungus Coniochaeta pulveracea.</title>
        <authorList>
            <person name="Borstlap C.J."/>
            <person name="De Witt R.N."/>
            <person name="Botha A."/>
            <person name="Volschenk H."/>
        </authorList>
    </citation>
    <scope>NUCLEOTIDE SEQUENCE [LARGE SCALE GENOMIC DNA]</scope>
    <source>
        <strain evidence="10 11">CAB683</strain>
    </source>
</reference>
<feature type="compositionally biased region" description="Low complexity" evidence="8">
    <location>
        <begin position="498"/>
        <end position="521"/>
    </location>
</feature>
<feature type="compositionally biased region" description="Low complexity" evidence="8">
    <location>
        <begin position="346"/>
        <end position="363"/>
    </location>
</feature>
<accession>A0A420YIQ5</accession>
<dbReference type="GO" id="GO:0007020">
    <property type="term" value="P:microtubule nucleation"/>
    <property type="evidence" value="ECO:0007669"/>
    <property type="project" value="TreeGrafter"/>
</dbReference>
<dbReference type="OrthoDB" id="5877028at2759"/>
<sequence length="651" mass="70175">MAEPPSSPPRAGSSLEDALAWYKSQYEQLESELSEFQASSKELEAELEKDLDAADKRERALQQKAEGLAYEVDEWKRKYKESKAEANAAQNTLEKEITTLRDANRTLQLKLRDIEVANDDFERQARNTTSSLEDLESKYNVAIERAVLLEEEIKIGEQERERLRVEAQRLKEELSDLRIEADILQDKIKKQEERRLGVLSIPASPAFAHSPNSTASSPLILTPPDTKSISTAEALSHSDVPPSPPMSDVSAPLPRIKTVKTPATAARKSRLPSADHSITPKPKQFASSPKLRQFSSSPKPRQFSSSPKPSQFSSSISGRAPGTRVATMGSTGLRTPGPRVPPAKTPRPTTTTTTSQKPATAASLTHIRSLTAQMQRLEARVQSARSKLPAPVGTPSPRGASKSSGAGTAVPSTVTVRSRKRTAGSTASSMTSGPSSRLGARHEDATPTIPRHRGDPTDFRSSTTTKAHVPRLSTSGTGVSRLSFGTVPNRNPTTSDGASESISRPSSRASISSYVSASGIARPASRTDSYASSSAMPPPHPRPMSRTSLSGARTPLGVRPRSSLGGSIHEHRGHGHSQSVSYSTAEMDELAEDMKDLKIPSRRGTFSRYENEIPAPPTAIPAPGRRQSGASVTGRRTSGMESMLEDVGETY</sequence>
<dbReference type="Proteomes" id="UP000275385">
    <property type="component" value="Unassembled WGS sequence"/>
</dbReference>
<dbReference type="GO" id="GO:0007059">
    <property type="term" value="P:chromosome segregation"/>
    <property type="evidence" value="ECO:0007669"/>
    <property type="project" value="TreeGrafter"/>
</dbReference>
<dbReference type="GO" id="GO:0051642">
    <property type="term" value="P:centrosome localization"/>
    <property type="evidence" value="ECO:0007669"/>
    <property type="project" value="TreeGrafter"/>
</dbReference>
<dbReference type="GO" id="GO:0005871">
    <property type="term" value="C:kinesin complex"/>
    <property type="evidence" value="ECO:0007669"/>
    <property type="project" value="TreeGrafter"/>
</dbReference>
<proteinExistence type="inferred from homology"/>
<feature type="region of interest" description="Disordered" evidence="8">
    <location>
        <begin position="607"/>
        <end position="651"/>
    </location>
</feature>
<evidence type="ECO:0000256" key="7">
    <source>
        <dbReference type="SAM" id="Coils"/>
    </source>
</evidence>
<dbReference type="GO" id="GO:0000132">
    <property type="term" value="P:establishment of mitotic spindle orientation"/>
    <property type="evidence" value="ECO:0007669"/>
    <property type="project" value="TreeGrafter"/>
</dbReference>
<feature type="compositionally biased region" description="Polar residues" evidence="8">
    <location>
        <begin position="526"/>
        <end position="535"/>
    </location>
</feature>
<evidence type="ECO:0000313" key="10">
    <source>
        <dbReference type="EMBL" id="RKU47754.1"/>
    </source>
</evidence>
<feature type="compositionally biased region" description="Low complexity" evidence="8">
    <location>
        <begin position="293"/>
        <end position="317"/>
    </location>
</feature>
<keyword evidence="4" id="KW-0493">Microtubule</keyword>
<dbReference type="GO" id="GO:0047496">
    <property type="term" value="P:vesicle transport along microtubule"/>
    <property type="evidence" value="ECO:0007669"/>
    <property type="project" value="TreeGrafter"/>
</dbReference>
<protein>
    <submittedName>
        <fullName evidence="10">NADH:ubiquinone oxidoreductase</fullName>
    </submittedName>
</protein>
<dbReference type="InterPro" id="IPR033494">
    <property type="entry name" value="NUDE"/>
</dbReference>
<evidence type="ECO:0000256" key="3">
    <source>
        <dbReference type="ARBA" id="ARBA00022490"/>
    </source>
</evidence>
<organism evidence="10 11">
    <name type="scientific">Coniochaeta pulveracea</name>
    <dbReference type="NCBI Taxonomy" id="177199"/>
    <lineage>
        <taxon>Eukaryota</taxon>
        <taxon>Fungi</taxon>
        <taxon>Dikarya</taxon>
        <taxon>Ascomycota</taxon>
        <taxon>Pezizomycotina</taxon>
        <taxon>Sordariomycetes</taxon>
        <taxon>Sordariomycetidae</taxon>
        <taxon>Coniochaetales</taxon>
        <taxon>Coniochaetaceae</taxon>
        <taxon>Coniochaeta</taxon>
    </lineage>
</organism>
<dbReference type="EMBL" id="QVQW01000007">
    <property type="protein sequence ID" value="RKU47754.1"/>
    <property type="molecule type" value="Genomic_DNA"/>
</dbReference>
<comment type="similarity">
    <text evidence="2">Belongs to the nudE family.</text>
</comment>
<dbReference type="SUPFAM" id="SSF57997">
    <property type="entry name" value="Tropomyosin"/>
    <property type="match status" value="1"/>
</dbReference>
<evidence type="ECO:0000313" key="11">
    <source>
        <dbReference type="Proteomes" id="UP000275385"/>
    </source>
</evidence>